<proteinExistence type="inferred from homology"/>
<dbReference type="Pfam" id="PF00701">
    <property type="entry name" value="DHDPS"/>
    <property type="match status" value="1"/>
</dbReference>
<comment type="caution">
    <text evidence="3">The sequence shown here is derived from an EMBL/GenBank/DDBJ whole genome shotgun (WGS) entry which is preliminary data.</text>
</comment>
<dbReference type="CDD" id="cd00408">
    <property type="entry name" value="DHDPS-like"/>
    <property type="match status" value="1"/>
</dbReference>
<evidence type="ECO:0000256" key="1">
    <source>
        <dbReference type="ARBA" id="ARBA00023239"/>
    </source>
</evidence>
<dbReference type="InterPro" id="IPR013785">
    <property type="entry name" value="Aldolase_TIM"/>
</dbReference>
<keyword evidence="4" id="KW-1185">Reference proteome</keyword>
<dbReference type="Gene3D" id="3.20.20.70">
    <property type="entry name" value="Aldolase class I"/>
    <property type="match status" value="1"/>
</dbReference>
<protein>
    <submittedName>
        <fullName evidence="3">Dihydrodipicolinate synthase family protein</fullName>
    </submittedName>
</protein>
<organism evidence="3 4">
    <name type="scientific">Chryseobacterium candidae</name>
    <dbReference type="NCBI Taxonomy" id="1978493"/>
    <lineage>
        <taxon>Bacteria</taxon>
        <taxon>Pseudomonadati</taxon>
        <taxon>Bacteroidota</taxon>
        <taxon>Flavobacteriia</taxon>
        <taxon>Flavobacteriales</taxon>
        <taxon>Weeksellaceae</taxon>
        <taxon>Chryseobacterium group</taxon>
        <taxon>Chryseobacterium</taxon>
    </lineage>
</organism>
<dbReference type="SUPFAM" id="SSF51569">
    <property type="entry name" value="Aldolase"/>
    <property type="match status" value="1"/>
</dbReference>
<dbReference type="SMART" id="SM01130">
    <property type="entry name" value="DHDPS"/>
    <property type="match status" value="1"/>
</dbReference>
<sequence>MSTKLNWEGIYPAVLTPFTKEGEIDFEMFAINTEAQIKAGVHGIILAGTLGEASALETEEKFELLKYAKKITQGRIPVILNLSENTTKNAVNFAQKAKEFGADGLMLLPPMRYKADSHEVVEYFKAVASATDLPILIYNNPVDYGIYVTLEMFEELIEYPTIQAVKESTRDLANVTRMINRFGKRIKILGGVDTICLETLMLGADGLVAGLVDAFPNETMAMYNYVKTGEYDKAVAIYRWFMPLLELDIHPKLIQYIKLAATAEGISSPYVRAPRLELHGKEAEKIQKIIEEGRAKRPLLLTPEKQL</sequence>
<dbReference type="PANTHER" id="PTHR12128">
    <property type="entry name" value="DIHYDRODIPICOLINATE SYNTHASE"/>
    <property type="match status" value="1"/>
</dbReference>
<evidence type="ECO:0000313" key="4">
    <source>
        <dbReference type="Proteomes" id="UP000306038"/>
    </source>
</evidence>
<dbReference type="EMBL" id="SDLV01000025">
    <property type="protein sequence ID" value="THV58552.1"/>
    <property type="molecule type" value="Genomic_DNA"/>
</dbReference>
<name>A0ABY2R907_9FLAO</name>
<dbReference type="RefSeq" id="WP_136522390.1">
    <property type="nucleotide sequence ID" value="NZ_SDLV01000025.1"/>
</dbReference>
<dbReference type="PIRSF" id="PIRSF001365">
    <property type="entry name" value="DHDPS"/>
    <property type="match status" value="1"/>
</dbReference>
<gene>
    <name evidence="3" type="ORF">EK417_13105</name>
</gene>
<comment type="similarity">
    <text evidence="2">Belongs to the DapA family.</text>
</comment>
<reference evidence="3 4" key="1">
    <citation type="submission" date="2019-01" db="EMBL/GenBank/DDBJ databases">
        <authorList>
            <person name="B I."/>
            <person name="Ch S."/>
            <person name="Ch V.R."/>
        </authorList>
    </citation>
    <scope>NUCLEOTIDE SEQUENCE [LARGE SCALE GENOMIC DNA]</scope>
    <source>
        <strain evidence="3 4">JC507</strain>
    </source>
</reference>
<evidence type="ECO:0000313" key="3">
    <source>
        <dbReference type="EMBL" id="THV58552.1"/>
    </source>
</evidence>
<dbReference type="InterPro" id="IPR002220">
    <property type="entry name" value="DapA-like"/>
</dbReference>
<accession>A0ABY2R907</accession>
<keyword evidence="1 2" id="KW-0456">Lyase</keyword>
<evidence type="ECO:0000256" key="2">
    <source>
        <dbReference type="PIRNR" id="PIRNR001365"/>
    </source>
</evidence>
<dbReference type="PANTHER" id="PTHR12128:SF72">
    <property type="entry name" value="DIHYDRODIPICOLINATE SYNTHASE"/>
    <property type="match status" value="1"/>
</dbReference>
<dbReference type="Proteomes" id="UP000306038">
    <property type="component" value="Unassembled WGS sequence"/>
</dbReference>
<dbReference type="PRINTS" id="PR00146">
    <property type="entry name" value="DHPICSNTHASE"/>
</dbReference>